<organism evidence="6 7">
    <name type="scientific">Mesorhizobium plurifarium</name>
    <dbReference type="NCBI Taxonomy" id="69974"/>
    <lineage>
        <taxon>Bacteria</taxon>
        <taxon>Pseudomonadati</taxon>
        <taxon>Pseudomonadota</taxon>
        <taxon>Alphaproteobacteria</taxon>
        <taxon>Hyphomicrobiales</taxon>
        <taxon>Phyllobacteriaceae</taxon>
        <taxon>Mesorhizobium</taxon>
    </lineage>
</organism>
<evidence type="ECO:0000313" key="6">
    <source>
        <dbReference type="EMBL" id="CDX49843.1"/>
    </source>
</evidence>
<evidence type="ECO:0000256" key="1">
    <source>
        <dbReference type="ARBA" id="ARBA00008857"/>
    </source>
</evidence>
<dbReference type="InterPro" id="IPR013762">
    <property type="entry name" value="Integrase-like_cat_sf"/>
</dbReference>
<dbReference type="AlphaFoldDB" id="A0A0K2VPH0"/>
<dbReference type="Proteomes" id="UP000182888">
    <property type="component" value="Unassembled WGS sequence"/>
</dbReference>
<dbReference type="GO" id="GO:0003677">
    <property type="term" value="F:DNA binding"/>
    <property type="evidence" value="ECO:0007669"/>
    <property type="project" value="UniProtKB-KW"/>
</dbReference>
<feature type="domain" description="Tyr recombinase" evidence="5">
    <location>
        <begin position="337"/>
        <end position="535"/>
    </location>
</feature>
<accession>A0A0K2VPH0</accession>
<keyword evidence="3" id="KW-0238">DNA-binding</keyword>
<dbReference type="InterPro" id="IPR046668">
    <property type="entry name" value="DUF6538"/>
</dbReference>
<dbReference type="SUPFAM" id="SSF56349">
    <property type="entry name" value="DNA breaking-rejoining enzymes"/>
    <property type="match status" value="1"/>
</dbReference>
<evidence type="ECO:0000256" key="4">
    <source>
        <dbReference type="ARBA" id="ARBA00023172"/>
    </source>
</evidence>
<protein>
    <submittedName>
        <fullName evidence="6">Putative Site-specific recombinase XerD</fullName>
    </submittedName>
</protein>
<dbReference type="GO" id="GO:0006310">
    <property type="term" value="P:DNA recombination"/>
    <property type="evidence" value="ECO:0007669"/>
    <property type="project" value="UniProtKB-KW"/>
</dbReference>
<name>A0A0K2VPH0_MESPL</name>
<dbReference type="InterPro" id="IPR010998">
    <property type="entry name" value="Integrase_recombinase_N"/>
</dbReference>
<dbReference type="InterPro" id="IPR050090">
    <property type="entry name" value="Tyrosine_recombinase_XerCD"/>
</dbReference>
<dbReference type="Pfam" id="PF20172">
    <property type="entry name" value="DUF6538"/>
    <property type="match status" value="1"/>
</dbReference>
<dbReference type="PROSITE" id="PS51898">
    <property type="entry name" value="TYR_RECOMBINASE"/>
    <property type="match status" value="1"/>
</dbReference>
<comment type="similarity">
    <text evidence="1">Belongs to the 'phage' integrase family.</text>
</comment>
<dbReference type="EMBL" id="CCND01000002">
    <property type="protein sequence ID" value="CDX49843.1"/>
    <property type="molecule type" value="Genomic_DNA"/>
</dbReference>
<dbReference type="PANTHER" id="PTHR30349:SF41">
    <property type="entry name" value="INTEGRASE_RECOMBINASE PROTEIN MJ0367-RELATED"/>
    <property type="match status" value="1"/>
</dbReference>
<dbReference type="InterPro" id="IPR011010">
    <property type="entry name" value="DNA_brk_join_enz"/>
</dbReference>
<keyword evidence="2" id="KW-0229">DNA integration</keyword>
<reference evidence="7" key="1">
    <citation type="submission" date="2014-08" db="EMBL/GenBank/DDBJ databases">
        <authorList>
            <person name="Edwards T."/>
        </authorList>
    </citation>
    <scope>NUCLEOTIDE SEQUENCE [LARGE SCALE GENOMIC DNA]</scope>
</reference>
<gene>
    <name evidence="6" type="ORF">MPL1032_100248</name>
</gene>
<dbReference type="Pfam" id="PF00589">
    <property type="entry name" value="Phage_integrase"/>
    <property type="match status" value="1"/>
</dbReference>
<dbReference type="GO" id="GO:0015074">
    <property type="term" value="P:DNA integration"/>
    <property type="evidence" value="ECO:0007669"/>
    <property type="project" value="UniProtKB-KW"/>
</dbReference>
<dbReference type="PANTHER" id="PTHR30349">
    <property type="entry name" value="PHAGE INTEGRASE-RELATED"/>
    <property type="match status" value="1"/>
</dbReference>
<evidence type="ECO:0000256" key="2">
    <source>
        <dbReference type="ARBA" id="ARBA00022908"/>
    </source>
</evidence>
<dbReference type="Gene3D" id="1.10.443.10">
    <property type="entry name" value="Intergrase catalytic core"/>
    <property type="match status" value="1"/>
</dbReference>
<dbReference type="CDD" id="cd01184">
    <property type="entry name" value="INT_C_like_1"/>
    <property type="match status" value="1"/>
</dbReference>
<dbReference type="Gene3D" id="1.10.150.130">
    <property type="match status" value="1"/>
</dbReference>
<evidence type="ECO:0000259" key="5">
    <source>
        <dbReference type="PROSITE" id="PS51898"/>
    </source>
</evidence>
<evidence type="ECO:0000313" key="7">
    <source>
        <dbReference type="Proteomes" id="UP000182888"/>
    </source>
</evidence>
<dbReference type="InterPro" id="IPR002104">
    <property type="entry name" value="Integrase_catalytic"/>
</dbReference>
<evidence type="ECO:0000256" key="3">
    <source>
        <dbReference type="ARBA" id="ARBA00023125"/>
    </source>
</evidence>
<proteinExistence type="inferred from homology"/>
<keyword evidence="4" id="KW-0233">DNA recombination</keyword>
<sequence length="538" mass="60852">MRMPAYLSRSRHGIFYYRYPIPRPLHPKRATTAIRLSLGTRDRREALLMAHSLSYVASLVGWHGAQNQMDYAEFRSILSAHFKSVLEAQKQSIRENGHLSPLVVYSFQQAVAGARVPHAETFNQAADADAVDNFWIDQILEGFGRPTEMPEETRRMLRNEYRRANGAYCQAVLDFDSAFGSYDFGSDNQATASLPPSQKSSDFTSLSQLVTEFWKYTALEERWTPKTEGEKQEHIDLLYEVLGKDLDARTVDHPKARRVREVLASYPVNRNKGKLTRGKTLGEILGMTGLKTLHRLTINKYLQTYKGLFNWAKQNGYCAENPFSGLSLGNKRGNDEAPRLPFSSSELGTLRNALLDKGRNLQEHHKWGTLIAMHSGARLNEVAQLHLDDIRVIDGIHCFDINGSGPTKKLKNASSKRVVPIHPRLIEYGLLEYIDAVRAKPGNERLFPQLTYTASDGYGRNLGRWFNETFLPDMNLKTRQLTFHSLRHSVVNQLIKADVSQPHIMAIVGHEPGTTTLSTYNRNGFPPAQLLAALEKVF</sequence>